<sequence length="86" mass="9733">MVFAHQHNIIKTIHAKNCNDCHNTAKQTLKEKCQLCDSMHHTHMEVLTSSYHHVFFASNHSFVSLNYAFKSIGLVLSQGRAPPVNS</sequence>
<protein>
    <submittedName>
        <fullName evidence="1">Uncharacterized protein</fullName>
    </submittedName>
</protein>
<organism evidence="1 2">
    <name type="scientific">Mucilaginibacter phyllosphaerae</name>
    <dbReference type="NCBI Taxonomy" id="1812349"/>
    <lineage>
        <taxon>Bacteria</taxon>
        <taxon>Pseudomonadati</taxon>
        <taxon>Bacteroidota</taxon>
        <taxon>Sphingobacteriia</taxon>
        <taxon>Sphingobacteriales</taxon>
        <taxon>Sphingobacteriaceae</taxon>
        <taxon>Mucilaginibacter</taxon>
    </lineage>
</organism>
<reference evidence="1 2" key="1">
    <citation type="submission" date="2020-08" db="EMBL/GenBank/DDBJ databases">
        <title>Genomic Encyclopedia of Type Strains, Phase IV (KMG-IV): sequencing the most valuable type-strain genomes for metagenomic binning, comparative biology and taxonomic classification.</title>
        <authorList>
            <person name="Goeker M."/>
        </authorList>
    </citation>
    <scope>NUCLEOTIDE SEQUENCE [LARGE SCALE GENOMIC DNA]</scope>
    <source>
        <strain evidence="1 2">DSM 100995</strain>
    </source>
</reference>
<proteinExistence type="predicted"/>
<dbReference type="Proteomes" id="UP000583101">
    <property type="component" value="Unassembled WGS sequence"/>
</dbReference>
<evidence type="ECO:0000313" key="2">
    <source>
        <dbReference type="Proteomes" id="UP000583101"/>
    </source>
</evidence>
<accession>A0ABR6IAV6</accession>
<gene>
    <name evidence="1" type="ORF">GGR35_002809</name>
</gene>
<evidence type="ECO:0000313" key="1">
    <source>
        <dbReference type="EMBL" id="MBB3970193.1"/>
    </source>
</evidence>
<name>A0ABR6IAV6_9SPHI</name>
<dbReference type="EMBL" id="JACIEG010000005">
    <property type="protein sequence ID" value="MBB3970193.1"/>
    <property type="molecule type" value="Genomic_DNA"/>
</dbReference>
<comment type="caution">
    <text evidence="1">The sequence shown here is derived from an EMBL/GenBank/DDBJ whole genome shotgun (WGS) entry which is preliminary data.</text>
</comment>
<keyword evidence="2" id="KW-1185">Reference proteome</keyword>